<proteinExistence type="predicted"/>
<feature type="compositionally biased region" description="Low complexity" evidence="1">
    <location>
        <begin position="97"/>
        <end position="106"/>
    </location>
</feature>
<protein>
    <submittedName>
        <fullName evidence="2">Uncharacterized protein</fullName>
    </submittedName>
</protein>
<evidence type="ECO:0000313" key="2">
    <source>
        <dbReference type="EnsemblPlants" id="ORUFI04G18900.1"/>
    </source>
</evidence>
<feature type="region of interest" description="Disordered" evidence="1">
    <location>
        <begin position="1"/>
        <end position="150"/>
    </location>
</feature>
<evidence type="ECO:0000313" key="3">
    <source>
        <dbReference type="Proteomes" id="UP000008022"/>
    </source>
</evidence>
<reference evidence="3" key="1">
    <citation type="submission" date="2013-06" db="EMBL/GenBank/DDBJ databases">
        <authorList>
            <person name="Zhao Q."/>
        </authorList>
    </citation>
    <scope>NUCLEOTIDE SEQUENCE</scope>
    <source>
        <strain evidence="3">cv. W1943</strain>
    </source>
</reference>
<dbReference type="HOGENOM" id="CLU_1743533_0_0_1"/>
<dbReference type="Proteomes" id="UP000008022">
    <property type="component" value="Unassembled WGS sequence"/>
</dbReference>
<dbReference type="Gramene" id="ORUFI04G18900.1">
    <property type="protein sequence ID" value="ORUFI04G18900.1"/>
    <property type="gene ID" value="ORUFI04G18900"/>
</dbReference>
<name>A0A0E0PB23_ORYRU</name>
<dbReference type="AlphaFoldDB" id="A0A0E0PB23"/>
<reference evidence="2" key="2">
    <citation type="submission" date="2015-06" db="UniProtKB">
        <authorList>
            <consortium name="EnsemblPlants"/>
        </authorList>
    </citation>
    <scope>IDENTIFICATION</scope>
</reference>
<accession>A0A0E0PB23</accession>
<sequence>MTSRRFPSLGPGGESTSCRKGRRQLRAAGGSRGRGLEGAEAAASDRQATRAVGRGAKRRRDPPSPLPHRRGGTELEHTCAAAASPFPFPVRSPLTGSPSSSHAAANRPPPRAAVRCQPHTPAPASLPPPPSSTASSAARSASASADCMTG</sequence>
<organism evidence="2 3">
    <name type="scientific">Oryza rufipogon</name>
    <name type="common">Brownbeard rice</name>
    <name type="synonym">Asian wild rice</name>
    <dbReference type="NCBI Taxonomy" id="4529"/>
    <lineage>
        <taxon>Eukaryota</taxon>
        <taxon>Viridiplantae</taxon>
        <taxon>Streptophyta</taxon>
        <taxon>Embryophyta</taxon>
        <taxon>Tracheophyta</taxon>
        <taxon>Spermatophyta</taxon>
        <taxon>Magnoliopsida</taxon>
        <taxon>Liliopsida</taxon>
        <taxon>Poales</taxon>
        <taxon>Poaceae</taxon>
        <taxon>BOP clade</taxon>
        <taxon>Oryzoideae</taxon>
        <taxon>Oryzeae</taxon>
        <taxon>Oryzinae</taxon>
        <taxon>Oryza</taxon>
    </lineage>
</organism>
<keyword evidence="3" id="KW-1185">Reference proteome</keyword>
<evidence type="ECO:0000256" key="1">
    <source>
        <dbReference type="SAM" id="MobiDB-lite"/>
    </source>
</evidence>
<feature type="compositionally biased region" description="Pro residues" evidence="1">
    <location>
        <begin position="120"/>
        <end position="131"/>
    </location>
</feature>
<dbReference type="EnsemblPlants" id="ORUFI04G18900.1">
    <property type="protein sequence ID" value="ORUFI04G18900.1"/>
    <property type="gene ID" value="ORUFI04G18900"/>
</dbReference>
<feature type="compositionally biased region" description="Low complexity" evidence="1">
    <location>
        <begin position="132"/>
        <end position="150"/>
    </location>
</feature>